<dbReference type="AlphaFoldDB" id="A0A1R1XIB5"/>
<evidence type="ECO:0000313" key="2">
    <source>
        <dbReference type="EMBL" id="OMJ14381.1"/>
    </source>
</evidence>
<protein>
    <submittedName>
        <fullName evidence="2">Uncharacterized protein</fullName>
    </submittedName>
</protein>
<feature type="compositionally biased region" description="Basic and acidic residues" evidence="1">
    <location>
        <begin position="1"/>
        <end position="24"/>
    </location>
</feature>
<dbReference type="EMBL" id="LSSN01003089">
    <property type="protein sequence ID" value="OMJ14381.1"/>
    <property type="molecule type" value="Genomic_DNA"/>
</dbReference>
<accession>A0A1R1XIB5</accession>
<evidence type="ECO:0000256" key="1">
    <source>
        <dbReference type="SAM" id="MobiDB-lite"/>
    </source>
</evidence>
<feature type="region of interest" description="Disordered" evidence="1">
    <location>
        <begin position="1"/>
        <end position="25"/>
    </location>
</feature>
<dbReference type="Proteomes" id="UP000187283">
    <property type="component" value="Unassembled WGS sequence"/>
</dbReference>
<sequence length="240" mass="25694">MPNSENRNENEEGTKSQESKDTKILESTVTVDAADNSTVTVDAVDNSTVTVDAADNSTVTVDAVDNSTVTVDGDESSTVTVDADESSTDTVDSIDNSFNVDDQEIVYGPAAQALTDKNDINRIIGLVLRNSGFDSNNLDAKVRPSVDRINSGSATSDNFVNGRISPGLNADRAQQNGGALVSTAEGNERNYIRGNVIDLRRPTQSEEYADFRNPRALAEPGLFVPVVRSTTEYMINPALI</sequence>
<comment type="caution">
    <text evidence="2">The sequence shown here is derived from an EMBL/GenBank/DDBJ whole genome shotgun (WGS) entry which is preliminary data.</text>
</comment>
<reference evidence="2 3" key="1">
    <citation type="submission" date="2017-01" db="EMBL/GenBank/DDBJ databases">
        <authorList>
            <person name="Mah S.A."/>
            <person name="Swanson W.J."/>
            <person name="Moy G.W."/>
            <person name="Vacquier V.D."/>
        </authorList>
    </citation>
    <scope>NUCLEOTIDE SEQUENCE [LARGE SCALE GENOMIC DNA]</scope>
    <source>
        <strain evidence="2 3">GSMNP</strain>
    </source>
</reference>
<name>A0A1R1XIB5_9FUNG</name>
<proteinExistence type="predicted"/>
<dbReference type="OrthoDB" id="5633426at2759"/>
<organism evidence="2 3">
    <name type="scientific">Smittium culicis</name>
    <dbReference type="NCBI Taxonomy" id="133412"/>
    <lineage>
        <taxon>Eukaryota</taxon>
        <taxon>Fungi</taxon>
        <taxon>Fungi incertae sedis</taxon>
        <taxon>Zoopagomycota</taxon>
        <taxon>Kickxellomycotina</taxon>
        <taxon>Harpellomycetes</taxon>
        <taxon>Harpellales</taxon>
        <taxon>Legeriomycetaceae</taxon>
        <taxon>Smittium</taxon>
    </lineage>
</organism>
<keyword evidence="3" id="KW-1185">Reference proteome</keyword>
<evidence type="ECO:0000313" key="3">
    <source>
        <dbReference type="Proteomes" id="UP000187283"/>
    </source>
</evidence>
<gene>
    <name evidence="2" type="ORF">AYI70_g7914</name>
</gene>